<proteinExistence type="predicted"/>
<dbReference type="InterPro" id="IPR051819">
    <property type="entry name" value="PTS_sugar-specific_EIIB"/>
</dbReference>
<keyword evidence="4" id="KW-0808">Transferase</keyword>
<name>A0ABQ2NSG3_9BACI</name>
<dbReference type="SUPFAM" id="SSF52794">
    <property type="entry name" value="PTS system IIB component-like"/>
    <property type="match status" value="1"/>
</dbReference>
<dbReference type="InterPro" id="IPR036095">
    <property type="entry name" value="PTS_EIIB-like_sf"/>
</dbReference>
<dbReference type="Gene3D" id="3.40.50.2300">
    <property type="match status" value="1"/>
</dbReference>
<reference evidence="10" key="1">
    <citation type="journal article" date="2019" name="Int. J. Syst. Evol. Microbiol.">
        <title>The Global Catalogue of Microorganisms (GCM) 10K type strain sequencing project: providing services to taxonomists for standard genome sequencing and annotation.</title>
        <authorList>
            <consortium name="The Broad Institute Genomics Platform"/>
            <consortium name="The Broad Institute Genome Sequencing Center for Infectious Disease"/>
            <person name="Wu L."/>
            <person name="Ma J."/>
        </authorList>
    </citation>
    <scope>NUCLEOTIDE SEQUENCE [LARGE SCALE GENOMIC DNA]</scope>
    <source>
        <strain evidence="10">CGMCC 1.7693</strain>
    </source>
</reference>
<keyword evidence="3 9" id="KW-0762">Sugar transport</keyword>
<evidence type="ECO:0000256" key="2">
    <source>
        <dbReference type="ARBA" id="ARBA00022553"/>
    </source>
</evidence>
<keyword evidence="10" id="KW-1185">Reference proteome</keyword>
<dbReference type="PROSITE" id="PS51100">
    <property type="entry name" value="PTS_EIIB_TYPE_3"/>
    <property type="match status" value="1"/>
</dbReference>
<evidence type="ECO:0000313" key="10">
    <source>
        <dbReference type="Proteomes" id="UP000641206"/>
    </source>
</evidence>
<dbReference type="Pfam" id="PF02302">
    <property type="entry name" value="PTS_IIB"/>
    <property type="match status" value="1"/>
</dbReference>
<dbReference type="PANTHER" id="PTHR34581:SF2">
    <property type="entry name" value="PTS SYSTEM N,N'-DIACETYLCHITOBIOSE-SPECIFIC EIIB COMPONENT"/>
    <property type="match status" value="1"/>
</dbReference>
<evidence type="ECO:0000313" key="9">
    <source>
        <dbReference type="EMBL" id="GGP10230.1"/>
    </source>
</evidence>
<evidence type="ECO:0000256" key="5">
    <source>
        <dbReference type="ARBA" id="ARBA00022683"/>
    </source>
</evidence>
<keyword evidence="2" id="KW-0597">Phosphoprotein</keyword>
<evidence type="ECO:0000256" key="3">
    <source>
        <dbReference type="ARBA" id="ARBA00022597"/>
    </source>
</evidence>
<evidence type="ECO:0000256" key="4">
    <source>
        <dbReference type="ARBA" id="ARBA00022679"/>
    </source>
</evidence>
<comment type="caution">
    <text evidence="9">The sequence shown here is derived from an EMBL/GenBank/DDBJ whole genome shotgun (WGS) entry which is preliminary data.</text>
</comment>
<evidence type="ECO:0000256" key="7">
    <source>
        <dbReference type="PROSITE-ProRule" id="PRU00423"/>
    </source>
</evidence>
<organism evidence="9 10">
    <name type="scientific">Oceanobacillus neutriphilus</name>
    <dbReference type="NCBI Taxonomy" id="531815"/>
    <lineage>
        <taxon>Bacteria</taxon>
        <taxon>Bacillati</taxon>
        <taxon>Bacillota</taxon>
        <taxon>Bacilli</taxon>
        <taxon>Bacillales</taxon>
        <taxon>Bacillaceae</taxon>
        <taxon>Oceanobacillus</taxon>
    </lineage>
</organism>
<keyword evidence="1" id="KW-0813">Transport</keyword>
<dbReference type="EMBL" id="BMLW01000004">
    <property type="protein sequence ID" value="GGP10230.1"/>
    <property type="molecule type" value="Genomic_DNA"/>
</dbReference>
<keyword evidence="6" id="KW-0418">Kinase</keyword>
<accession>A0ABQ2NSG3</accession>
<dbReference type="InterPro" id="IPR013012">
    <property type="entry name" value="PTS_EIIB_3"/>
</dbReference>
<evidence type="ECO:0000259" key="8">
    <source>
        <dbReference type="PROSITE" id="PS51100"/>
    </source>
</evidence>
<feature type="modified residue" description="Phosphocysteine; by EIIA" evidence="7">
    <location>
        <position position="10"/>
    </location>
</feature>
<dbReference type="InterPro" id="IPR003501">
    <property type="entry name" value="PTS_EIIB_2/3"/>
</dbReference>
<gene>
    <name evidence="9" type="ORF">GCM10011346_17500</name>
</gene>
<evidence type="ECO:0000256" key="1">
    <source>
        <dbReference type="ARBA" id="ARBA00022448"/>
    </source>
</evidence>
<protein>
    <submittedName>
        <fullName evidence="9">PTS sugar transporter subunit IIB</fullName>
    </submittedName>
</protein>
<dbReference type="Proteomes" id="UP000641206">
    <property type="component" value="Unassembled WGS sequence"/>
</dbReference>
<keyword evidence="5" id="KW-0598">Phosphotransferase system</keyword>
<dbReference type="PANTHER" id="PTHR34581">
    <property type="entry name" value="PTS SYSTEM N,N'-DIACETYLCHITOBIOSE-SPECIFIC EIIB COMPONENT"/>
    <property type="match status" value="1"/>
</dbReference>
<evidence type="ECO:0000256" key="6">
    <source>
        <dbReference type="ARBA" id="ARBA00022777"/>
    </source>
</evidence>
<dbReference type="RefSeq" id="WP_188734062.1">
    <property type="nucleotide sequence ID" value="NZ_BMLW01000004.1"/>
</dbReference>
<sequence length="112" mass="12165">MENLKILLCCGAGLSSGFLAQKARKAAKKKGLDIQIEAKSETEAISHLPTIDVLLLGPHYEAYKEKFTELGKPLNVSVDVIPQKIYGTLDGDKLLDFAFELRGKNDASSSAE</sequence>
<feature type="domain" description="PTS EIIB type-3" evidence="8">
    <location>
        <begin position="3"/>
        <end position="108"/>
    </location>
</feature>